<feature type="domain" description="TonB-dependent receptor plug" evidence="3">
    <location>
        <begin position="95"/>
        <end position="150"/>
    </location>
</feature>
<dbReference type="Pfam" id="PF07715">
    <property type="entry name" value="Plug"/>
    <property type="match status" value="1"/>
</dbReference>
<evidence type="ECO:0000259" key="3">
    <source>
        <dbReference type="Pfam" id="PF07715"/>
    </source>
</evidence>
<keyword evidence="2" id="KW-0732">Signal</keyword>
<name>A0A2S7EQN9_9XANT</name>
<keyword evidence="1" id="KW-0472">Membrane</keyword>
<organism evidence="4 5">
    <name type="scientific">Xanthomonas hyacinthi</name>
    <dbReference type="NCBI Taxonomy" id="56455"/>
    <lineage>
        <taxon>Bacteria</taxon>
        <taxon>Pseudomonadati</taxon>
        <taxon>Pseudomonadota</taxon>
        <taxon>Gammaproteobacteria</taxon>
        <taxon>Lysobacterales</taxon>
        <taxon>Lysobacteraceae</taxon>
        <taxon>Xanthomonas</taxon>
    </lineage>
</organism>
<dbReference type="EMBL" id="MDEG01000028">
    <property type="protein sequence ID" value="PPU95419.1"/>
    <property type="molecule type" value="Genomic_DNA"/>
</dbReference>
<reference evidence="5" key="1">
    <citation type="submission" date="2016-08" db="EMBL/GenBank/DDBJ databases">
        <authorList>
            <person name="Merda D."/>
            <person name="Briand M."/>
            <person name="Taghouti G."/>
            <person name="Carrere S."/>
            <person name="Gouzy J."/>
            <person name="Portier P."/>
            <person name="Jacques M.-A."/>
            <person name="Fischer-Le Saux M."/>
        </authorList>
    </citation>
    <scope>NUCLEOTIDE SEQUENCE [LARGE SCALE GENOMIC DNA]</scope>
    <source>
        <strain evidence="5">CFBP1156</strain>
    </source>
</reference>
<dbReference type="PANTHER" id="PTHR32552:SF74">
    <property type="entry name" value="HYDROXAMATE SIDEROPHORE RECEPTOR FHUE"/>
    <property type="match status" value="1"/>
</dbReference>
<evidence type="ECO:0000313" key="5">
    <source>
        <dbReference type="Proteomes" id="UP000238261"/>
    </source>
</evidence>
<accession>A0A2S7EQN9</accession>
<keyword evidence="5" id="KW-1185">Reference proteome</keyword>
<keyword evidence="1" id="KW-0812">Transmembrane</keyword>
<evidence type="ECO:0000256" key="2">
    <source>
        <dbReference type="SAM" id="SignalP"/>
    </source>
</evidence>
<dbReference type="InterPro" id="IPR039426">
    <property type="entry name" value="TonB-dep_rcpt-like"/>
</dbReference>
<comment type="similarity">
    <text evidence="1">Belongs to the TonB-dependent receptor family.</text>
</comment>
<comment type="subcellular location">
    <subcellularLocation>
        <location evidence="1">Cell outer membrane</location>
        <topology evidence="1">Multi-pass membrane protein</topology>
    </subcellularLocation>
</comment>
<dbReference type="AlphaFoldDB" id="A0A2S7EQN9"/>
<evidence type="ECO:0000256" key="1">
    <source>
        <dbReference type="PROSITE-ProRule" id="PRU01360"/>
    </source>
</evidence>
<dbReference type="GO" id="GO:0009279">
    <property type="term" value="C:cell outer membrane"/>
    <property type="evidence" value="ECO:0007669"/>
    <property type="project" value="UniProtKB-SubCell"/>
</dbReference>
<dbReference type="Proteomes" id="UP000238261">
    <property type="component" value="Unassembled WGS sequence"/>
</dbReference>
<feature type="signal peptide" evidence="2">
    <location>
        <begin position="1"/>
        <end position="43"/>
    </location>
</feature>
<dbReference type="PANTHER" id="PTHR32552">
    <property type="entry name" value="FERRICHROME IRON RECEPTOR-RELATED"/>
    <property type="match status" value="1"/>
</dbReference>
<dbReference type="Gene3D" id="2.170.130.10">
    <property type="entry name" value="TonB-dependent receptor, plug domain"/>
    <property type="match status" value="1"/>
</dbReference>
<evidence type="ECO:0000313" key="4">
    <source>
        <dbReference type="EMBL" id="PPU95419.1"/>
    </source>
</evidence>
<comment type="caution">
    <text evidence="4">The sequence shown here is derived from an EMBL/GenBank/DDBJ whole genome shotgun (WGS) entry which is preliminary data.</text>
</comment>
<protein>
    <recommendedName>
        <fullName evidence="3">TonB-dependent receptor plug domain-containing protein</fullName>
    </recommendedName>
</protein>
<keyword evidence="1" id="KW-1134">Transmembrane beta strand</keyword>
<keyword evidence="1" id="KW-0998">Cell outer membrane</keyword>
<keyword evidence="1" id="KW-0813">Transport</keyword>
<sequence length="169" mass="18392">MCMTDSLIRRGRARYSATSHPLRYSPLAAALAMALSAPMPALAQQRADEQGTTGTPSIMLPVVTVTGTAVTPTTEGTHSYTTDQTTAATGLPMSLRDTPQAVSVVTRQRMDDQQMNSITDVLRNSTGISSYSLDGDGGRVSFYARGFEITNFQYDWYPHICSAQYLRAR</sequence>
<feature type="chain" id="PRO_5015431454" description="TonB-dependent receptor plug domain-containing protein" evidence="2">
    <location>
        <begin position="44"/>
        <end position="169"/>
    </location>
</feature>
<dbReference type="InterPro" id="IPR012910">
    <property type="entry name" value="Plug_dom"/>
</dbReference>
<dbReference type="SUPFAM" id="SSF56935">
    <property type="entry name" value="Porins"/>
    <property type="match status" value="1"/>
</dbReference>
<dbReference type="InterPro" id="IPR037066">
    <property type="entry name" value="Plug_dom_sf"/>
</dbReference>
<gene>
    <name evidence="4" type="ORF">XhyaCFBP1156_18825</name>
</gene>
<dbReference type="PROSITE" id="PS52016">
    <property type="entry name" value="TONB_DEPENDENT_REC_3"/>
    <property type="match status" value="1"/>
</dbReference>
<proteinExistence type="inferred from homology"/>
<dbReference type="GO" id="GO:0015344">
    <property type="term" value="F:siderophore uptake transmembrane transporter activity"/>
    <property type="evidence" value="ECO:0007669"/>
    <property type="project" value="TreeGrafter"/>
</dbReference>